<organism evidence="8 9">
    <name type="scientific">Vanrija humicola</name>
    <name type="common">Yeast</name>
    <name type="synonym">Cryptococcus humicola</name>
    <dbReference type="NCBI Taxonomy" id="5417"/>
    <lineage>
        <taxon>Eukaryota</taxon>
        <taxon>Fungi</taxon>
        <taxon>Dikarya</taxon>
        <taxon>Basidiomycota</taxon>
        <taxon>Agaricomycotina</taxon>
        <taxon>Tremellomycetes</taxon>
        <taxon>Trichosporonales</taxon>
        <taxon>Trichosporonaceae</taxon>
        <taxon>Vanrija</taxon>
    </lineage>
</organism>
<feature type="domain" description="Major facilitator superfamily (MFS) profile" evidence="7">
    <location>
        <begin position="25"/>
        <end position="487"/>
    </location>
</feature>
<evidence type="ECO:0000259" key="7">
    <source>
        <dbReference type="PROSITE" id="PS50850"/>
    </source>
</evidence>
<gene>
    <name evidence="8" type="ORF">VHUM_02038</name>
</gene>
<dbReference type="OrthoDB" id="6133115at2759"/>
<feature type="transmembrane region" description="Helical" evidence="6">
    <location>
        <begin position="464"/>
        <end position="484"/>
    </location>
</feature>
<proteinExistence type="inferred from homology"/>
<dbReference type="InterPro" id="IPR036259">
    <property type="entry name" value="MFS_trans_sf"/>
</dbReference>
<evidence type="ECO:0000256" key="3">
    <source>
        <dbReference type="ARBA" id="ARBA00022692"/>
    </source>
</evidence>
<evidence type="ECO:0000256" key="4">
    <source>
        <dbReference type="ARBA" id="ARBA00022989"/>
    </source>
</evidence>
<dbReference type="PROSITE" id="PS50850">
    <property type="entry name" value="MFS"/>
    <property type="match status" value="1"/>
</dbReference>
<dbReference type="SUPFAM" id="SSF103473">
    <property type="entry name" value="MFS general substrate transporter"/>
    <property type="match status" value="1"/>
</dbReference>
<feature type="transmembrane region" description="Helical" evidence="6">
    <location>
        <begin position="435"/>
        <end position="452"/>
    </location>
</feature>
<evidence type="ECO:0000256" key="1">
    <source>
        <dbReference type="ARBA" id="ARBA00004141"/>
    </source>
</evidence>
<dbReference type="InterPro" id="IPR005829">
    <property type="entry name" value="Sugar_transporter_CS"/>
</dbReference>
<dbReference type="InterPro" id="IPR020846">
    <property type="entry name" value="MFS_dom"/>
</dbReference>
<dbReference type="Proteomes" id="UP000473826">
    <property type="component" value="Unassembled WGS sequence"/>
</dbReference>
<evidence type="ECO:0000256" key="5">
    <source>
        <dbReference type="ARBA" id="ARBA00023136"/>
    </source>
</evidence>
<dbReference type="AlphaFoldDB" id="A0A7D8V1S0"/>
<comment type="subcellular location">
    <subcellularLocation>
        <location evidence="1">Membrane</location>
        <topology evidence="1">Multi-pass membrane protein</topology>
    </subcellularLocation>
</comment>
<name>A0A7D8V1S0_VANHU</name>
<feature type="transmembrane region" description="Helical" evidence="6">
    <location>
        <begin position="185"/>
        <end position="206"/>
    </location>
</feature>
<protein>
    <recommendedName>
        <fullName evidence="7">Major facilitator superfamily (MFS) profile domain-containing protein</fullName>
    </recommendedName>
</protein>
<dbReference type="PROSITE" id="PS00216">
    <property type="entry name" value="SUGAR_TRANSPORT_1"/>
    <property type="match status" value="1"/>
</dbReference>
<feature type="transmembrane region" description="Helical" evidence="6">
    <location>
        <begin position="399"/>
        <end position="423"/>
    </location>
</feature>
<feature type="transmembrane region" description="Helical" evidence="6">
    <location>
        <begin position="278"/>
        <end position="301"/>
    </location>
</feature>
<dbReference type="Pfam" id="PF00083">
    <property type="entry name" value="Sugar_tr"/>
    <property type="match status" value="1"/>
</dbReference>
<dbReference type="FunFam" id="1.20.1250.20:FF:000117">
    <property type="entry name" value="MFS hexose transporter"/>
    <property type="match status" value="1"/>
</dbReference>
<feature type="transmembrane region" description="Helical" evidence="6">
    <location>
        <begin position="120"/>
        <end position="142"/>
    </location>
</feature>
<comment type="caution">
    <text evidence="8">The sequence shown here is derived from an EMBL/GenBank/DDBJ whole genome shotgun (WGS) entry which is preliminary data.</text>
</comment>
<keyword evidence="3 6" id="KW-0812">Transmembrane</keyword>
<keyword evidence="9" id="KW-1185">Reference proteome</keyword>
<dbReference type="InterPro" id="IPR005828">
    <property type="entry name" value="MFS_sugar_transport-like"/>
</dbReference>
<evidence type="ECO:0000256" key="2">
    <source>
        <dbReference type="ARBA" id="ARBA00010992"/>
    </source>
</evidence>
<keyword evidence="4 6" id="KW-1133">Transmembrane helix</keyword>
<dbReference type="Gene3D" id="1.20.1250.20">
    <property type="entry name" value="MFS general substrate transporter like domains"/>
    <property type="match status" value="1"/>
</dbReference>
<dbReference type="EMBL" id="QKWK01000005">
    <property type="protein sequence ID" value="TXT10533.1"/>
    <property type="molecule type" value="Genomic_DNA"/>
</dbReference>
<feature type="transmembrane region" description="Helical" evidence="6">
    <location>
        <begin position="65"/>
        <end position="88"/>
    </location>
</feature>
<dbReference type="PANTHER" id="PTHR48022:SF64">
    <property type="entry name" value="MAJOR FACILITATOR SUPERFAMILY (MFS) PROFILE DOMAIN-CONTAINING PROTEIN"/>
    <property type="match status" value="1"/>
</dbReference>
<feature type="transmembrane region" description="Helical" evidence="6">
    <location>
        <begin position="95"/>
        <end position="114"/>
    </location>
</feature>
<dbReference type="GO" id="GO:0005351">
    <property type="term" value="F:carbohydrate:proton symporter activity"/>
    <property type="evidence" value="ECO:0007669"/>
    <property type="project" value="TreeGrafter"/>
</dbReference>
<feature type="transmembrane region" description="Helical" evidence="6">
    <location>
        <begin position="313"/>
        <end position="335"/>
    </location>
</feature>
<feature type="transmembrane region" description="Helical" evidence="6">
    <location>
        <begin position="162"/>
        <end position="179"/>
    </location>
</feature>
<dbReference type="InterPro" id="IPR050360">
    <property type="entry name" value="MFS_Sugar_Transporters"/>
</dbReference>
<feature type="transmembrane region" description="Helical" evidence="6">
    <location>
        <begin position="342"/>
        <end position="364"/>
    </location>
</feature>
<evidence type="ECO:0000313" key="9">
    <source>
        <dbReference type="Proteomes" id="UP000473826"/>
    </source>
</evidence>
<sequence length="543" mass="60584">MGITALLAERDVKWYKGAQLKLTFILSLLLITAATNGYDGSMMNGLQALTTWQEYFGHPENKPRLFGVFNAIQNIGSLAGLPFAPYVADRFGRRAGIFLGCCIMLVATALQTAAQNVGMFIAARGLIGFGLSFSLIASPILITELAFPSYRAPFTALYNTQWYLGSIIAAWTTFGTFRMTNNWGWRIPSLLQGLPSLIQFAMIWIIPESPRWNIANGKTEAAVKFIAKYHCDGNQNDPLIACEIDEINQAIRLEQENKKTSYLDLFNNRPNLRRMRMIIALGFFCQWSGNGLVSFYLTLILKGIGITQAKYQTLINGILQVYNFATAFCGALLIERAGRRRLFLMSTAGMSLAFTFWTVASAVYSNSSHTFDPVCLAENKGDTSQCVALDANKSTGHAVIAFIFIFYLFYNLAMNPLVGAYSVEILPYSVRSKGMMISSFTISASATFNQYVNPIALAAIHWRYYIVFCVFIAFEFVFLYLFVIETRGENGPLRLEEVVALFEGPRRWGFQNAAHRRTSEAEVESVFEDDTAKKELEGSGSPK</sequence>
<comment type="similarity">
    <text evidence="2">Belongs to the major facilitator superfamily. Sugar transporter (TC 2.A.1.1) family.</text>
</comment>
<evidence type="ECO:0000256" key="6">
    <source>
        <dbReference type="SAM" id="Phobius"/>
    </source>
</evidence>
<keyword evidence="5 6" id="KW-0472">Membrane</keyword>
<dbReference type="GO" id="GO:0016020">
    <property type="term" value="C:membrane"/>
    <property type="evidence" value="ECO:0007669"/>
    <property type="project" value="UniProtKB-SubCell"/>
</dbReference>
<accession>A0A7D8V1S0</accession>
<evidence type="ECO:0000313" key="8">
    <source>
        <dbReference type="EMBL" id="TXT10533.1"/>
    </source>
</evidence>
<reference evidence="8 9" key="1">
    <citation type="journal article" date="2019" name="PLoS Genet.">
        <title>Convergent evolution of linked mating-type loci in basidiomycete fungi.</title>
        <authorList>
            <person name="Sun S."/>
            <person name="Coelho M.A."/>
            <person name="Heitman J."/>
            <person name="Nowrousian M."/>
        </authorList>
    </citation>
    <scope>NUCLEOTIDE SEQUENCE [LARGE SCALE GENOMIC DNA]</scope>
    <source>
        <strain evidence="8 9">CBS 4282</strain>
    </source>
</reference>
<feature type="transmembrane region" description="Helical" evidence="6">
    <location>
        <begin position="20"/>
        <end position="38"/>
    </location>
</feature>
<dbReference type="PANTHER" id="PTHR48022">
    <property type="entry name" value="PLASTIDIC GLUCOSE TRANSPORTER 4"/>
    <property type="match status" value="1"/>
</dbReference>